<proteinExistence type="predicted"/>
<dbReference type="RefSeq" id="XP_016463297.1">
    <property type="nucleotide sequence ID" value="XM_016607811.1"/>
</dbReference>
<dbReference type="InterPro" id="IPR039321">
    <property type="entry name" value="IDM2/3-like"/>
</dbReference>
<dbReference type="PANTHER" id="PTHR34661:SF11">
    <property type="entry name" value="ALPHA-CRYSTALLIN DOMAIN-CONTAINING PROTEIN 22.3-LIKE"/>
    <property type="match status" value="1"/>
</dbReference>
<dbReference type="GO" id="GO:0005634">
    <property type="term" value="C:nucleus"/>
    <property type="evidence" value="ECO:0000318"/>
    <property type="project" value="GO_Central"/>
</dbReference>
<dbReference type="OrthoDB" id="1258335at2759"/>
<accession>A0A1S3ZG91</accession>
<dbReference type="CDD" id="cd06464">
    <property type="entry name" value="ACD_sHsps-like"/>
    <property type="match status" value="1"/>
</dbReference>
<dbReference type="KEGG" id="nta:107786345"/>
<dbReference type="AlphaFoldDB" id="A0A1S3ZG91"/>
<protein>
    <submittedName>
        <fullName evidence="1">Alpha-crystallin domain-containing protein 22.3-like</fullName>
    </submittedName>
</protein>
<dbReference type="InterPro" id="IPR008978">
    <property type="entry name" value="HSP20-like_chaperone"/>
</dbReference>
<name>A0A1S3ZG91_TOBAC</name>
<gene>
    <name evidence="1" type="primary">LOC107786345</name>
</gene>
<organism evidence="1">
    <name type="scientific">Nicotiana tabacum</name>
    <name type="common">Common tobacco</name>
    <dbReference type="NCBI Taxonomy" id="4097"/>
    <lineage>
        <taxon>Eukaryota</taxon>
        <taxon>Viridiplantae</taxon>
        <taxon>Streptophyta</taxon>
        <taxon>Embryophyta</taxon>
        <taxon>Tracheophyta</taxon>
        <taxon>Spermatophyta</taxon>
        <taxon>Magnoliopsida</taxon>
        <taxon>eudicotyledons</taxon>
        <taxon>Gunneridae</taxon>
        <taxon>Pentapetalae</taxon>
        <taxon>asterids</taxon>
        <taxon>lamiids</taxon>
        <taxon>Solanales</taxon>
        <taxon>Solanaceae</taxon>
        <taxon>Nicotianoideae</taxon>
        <taxon>Nicotianeae</taxon>
        <taxon>Nicotiana</taxon>
    </lineage>
</organism>
<dbReference type="PANTHER" id="PTHR34661">
    <property type="entry name" value="INCREASED DNA METHYLATION 3"/>
    <property type="match status" value="1"/>
</dbReference>
<evidence type="ECO:0000313" key="1">
    <source>
        <dbReference type="RefSeq" id="XP_016463297.1"/>
    </source>
</evidence>
<dbReference type="PaxDb" id="4097-A0A1S3ZG91"/>
<dbReference type="OMA" id="CDTNFAK"/>
<dbReference type="STRING" id="4097.A0A1S3ZG91"/>
<reference evidence="1" key="1">
    <citation type="submission" date="2025-08" db="UniProtKB">
        <authorList>
            <consortium name="RefSeq"/>
        </authorList>
    </citation>
    <scope>IDENTIFICATION</scope>
</reference>
<dbReference type="Gene3D" id="2.60.40.790">
    <property type="match status" value="1"/>
</dbReference>
<sequence>MSEYLNMYIEYPFSYQPDDVVQTGAAVEGRPGVPTDPVTVSISEYSYKFNVILPAVTRNMCDVSVDILFNGEVEVEGRVNAGVVTSTSAPISFNRRARRVTPPGHFTINFTLPGPCDTNFAKAKLNSDGVIEGVVLKDGIFKAH</sequence>